<feature type="region of interest" description="Disordered" evidence="1">
    <location>
        <begin position="24"/>
        <end position="65"/>
    </location>
</feature>
<accession>A0ABY4Q9Q9</accession>
<organism evidence="2 3">
    <name type="scientific">Streptomyces durmitorensis</name>
    <dbReference type="NCBI Taxonomy" id="319947"/>
    <lineage>
        <taxon>Bacteria</taxon>
        <taxon>Bacillati</taxon>
        <taxon>Actinomycetota</taxon>
        <taxon>Actinomycetes</taxon>
        <taxon>Kitasatosporales</taxon>
        <taxon>Streptomycetaceae</taxon>
        <taxon>Streptomyces</taxon>
    </lineage>
</organism>
<dbReference type="Pfam" id="PF19720">
    <property type="entry name" value="DUF6214"/>
    <property type="match status" value="1"/>
</dbReference>
<dbReference type="Proteomes" id="UP000829992">
    <property type="component" value="Chromosome"/>
</dbReference>
<protein>
    <submittedName>
        <fullName evidence="2">DUF6214 family protein</fullName>
    </submittedName>
</protein>
<evidence type="ECO:0000313" key="2">
    <source>
        <dbReference type="EMBL" id="UQT61854.1"/>
    </source>
</evidence>
<gene>
    <name evidence="2" type="ORF">M4V62_36405</name>
</gene>
<evidence type="ECO:0000256" key="1">
    <source>
        <dbReference type="SAM" id="MobiDB-lite"/>
    </source>
</evidence>
<keyword evidence="3" id="KW-1185">Reference proteome</keyword>
<proteinExistence type="predicted"/>
<sequence>MTFGDGAAIDARAVVSEGRITLEGLHARPPHPHPADDPLPHPHVLTPAHGQPAVRRARPSWPRGREGRLMVAKEYRAAQADGRDPVLAVMYATGRSRRRSLKLIASARDAGALPPRHNRR</sequence>
<dbReference type="EMBL" id="CP097289">
    <property type="protein sequence ID" value="UQT61854.1"/>
    <property type="molecule type" value="Genomic_DNA"/>
</dbReference>
<reference evidence="2 3" key="1">
    <citation type="submission" date="2022-05" db="EMBL/GenBank/DDBJ databases">
        <authorList>
            <person name="Zhou X."/>
            <person name="Li K."/>
            <person name="Man Y."/>
        </authorList>
    </citation>
    <scope>NUCLEOTIDE SEQUENCE [LARGE SCALE GENOMIC DNA]</scope>
    <source>
        <strain evidence="2 3">MS405</strain>
    </source>
</reference>
<evidence type="ECO:0000313" key="3">
    <source>
        <dbReference type="Proteomes" id="UP000829992"/>
    </source>
</evidence>
<name>A0ABY4Q9Q9_9ACTN</name>
<dbReference type="InterPro" id="IPR046186">
    <property type="entry name" value="DUF6214"/>
</dbReference>